<proteinExistence type="predicted"/>
<keyword evidence="3" id="KW-1185">Reference proteome</keyword>
<gene>
    <name evidence="2" type="ORF">FVF61_03085</name>
</gene>
<feature type="domain" description="Fibronectin type-III" evidence="1">
    <location>
        <begin position="119"/>
        <end position="215"/>
    </location>
</feature>
<dbReference type="AlphaFoldDB" id="A0A5D0GHE1"/>
<name>A0A5D0GHE1_9FLAO</name>
<reference evidence="2 3" key="1">
    <citation type="submission" date="2019-08" db="EMBL/GenBank/DDBJ databases">
        <title>Formosa sediminis sp. nov., isolated from marine sediment.</title>
        <authorList>
            <person name="Cao W.R."/>
        </authorList>
    </citation>
    <scope>NUCLEOTIDE SEQUENCE [LARGE SCALE GENOMIC DNA]</scope>
    <source>
        <strain evidence="2 3">1494</strain>
    </source>
</reference>
<evidence type="ECO:0000313" key="3">
    <source>
        <dbReference type="Proteomes" id="UP000324550"/>
    </source>
</evidence>
<dbReference type="InterPro" id="IPR013783">
    <property type="entry name" value="Ig-like_fold"/>
</dbReference>
<sequence length="641" mass="68051">TDDLISPNIVGQSNGTDVTVAFDYKIVDWSAAVDPTPPGWGEFLIQYSTNNGGLWTTMGTINDVNHITSNTCANISFVLPAASIPDGSDFKLRFVNNYFSGDYYFYIDNVTASQVVVDPPSCVNLIAPTNGQTGVAITANLSWTAATGIPTGYTLSVGTTPGGTDIVNDLDVGLSTTYDLPELDYSTTYYVTITPYNGNGPAVGCSEYSFTTGADPNAPVDCGSGIPINTVFCYTNNDNTTFSFISSDGSPLVVVFNSGSTENNWDELIILDSDGTTNLNAATPYGNAGNLAGLMFISSGDTITVGVTSDGSGISCTSNPWDFDVYCLDTTALPNCDATLTSPLNGAIDIDVATQITWSAATVFVTGYFVSIGTTTGGTDIADNVDVGDVLTYTPGSILPYESTIYVTITPYNDNGSAINCNEISFTTEVNPYQCDASEQCVFTFTLEDDFGDGWNGNTMTVSQDGLEIEIITLPSGAGPLEFQIPLCDGIPFELFWNAGGSFANEVMISVTDPYNDEIYSMPAGSGGLRNTLLFSDMVNCTPPTCPRPTDVTIGVINMTDVEISWTETGTATTWEVIVQPLGTGYPIGTEPEIIQTTENPYIYGGLNLGTQYEVYVRAVCAADDLSDWEGPVNFDTTICD</sequence>
<accession>A0A5D0GHE1</accession>
<dbReference type="EMBL" id="VSFC01000015">
    <property type="protein sequence ID" value="TYA58398.1"/>
    <property type="molecule type" value="Genomic_DNA"/>
</dbReference>
<organism evidence="2 3">
    <name type="scientific">Formosa maritima</name>
    <dbReference type="NCBI Taxonomy" id="2592046"/>
    <lineage>
        <taxon>Bacteria</taxon>
        <taxon>Pseudomonadati</taxon>
        <taxon>Bacteroidota</taxon>
        <taxon>Flavobacteriia</taxon>
        <taxon>Flavobacteriales</taxon>
        <taxon>Flavobacteriaceae</taxon>
        <taxon>Formosa</taxon>
    </lineage>
</organism>
<feature type="non-terminal residue" evidence="2">
    <location>
        <position position="641"/>
    </location>
</feature>
<dbReference type="SUPFAM" id="SSF49265">
    <property type="entry name" value="Fibronectin type III"/>
    <property type="match status" value="2"/>
</dbReference>
<dbReference type="Proteomes" id="UP000324550">
    <property type="component" value="Unassembled WGS sequence"/>
</dbReference>
<dbReference type="PROSITE" id="PS50853">
    <property type="entry name" value="FN3"/>
    <property type="match status" value="2"/>
</dbReference>
<evidence type="ECO:0000313" key="2">
    <source>
        <dbReference type="EMBL" id="TYA58398.1"/>
    </source>
</evidence>
<feature type="domain" description="Fibronectin type-III" evidence="1">
    <location>
        <begin position="548"/>
        <end position="640"/>
    </location>
</feature>
<evidence type="ECO:0000259" key="1">
    <source>
        <dbReference type="PROSITE" id="PS50853"/>
    </source>
</evidence>
<dbReference type="InterPro" id="IPR003961">
    <property type="entry name" value="FN3_dom"/>
</dbReference>
<feature type="non-terminal residue" evidence="2">
    <location>
        <position position="1"/>
    </location>
</feature>
<comment type="caution">
    <text evidence="2">The sequence shown here is derived from an EMBL/GenBank/DDBJ whole genome shotgun (WGS) entry which is preliminary data.</text>
</comment>
<protein>
    <submittedName>
        <fullName evidence="2">Fibronectin type III domain-containing protein</fullName>
    </submittedName>
</protein>
<dbReference type="Gene3D" id="2.60.40.10">
    <property type="entry name" value="Immunoglobulins"/>
    <property type="match status" value="2"/>
</dbReference>
<dbReference type="Gene3D" id="2.60.120.260">
    <property type="entry name" value="Galactose-binding domain-like"/>
    <property type="match status" value="1"/>
</dbReference>
<dbReference type="Pfam" id="PF00041">
    <property type="entry name" value="fn3"/>
    <property type="match status" value="1"/>
</dbReference>
<dbReference type="RefSeq" id="WP_148453194.1">
    <property type="nucleotide sequence ID" value="NZ_VSFC01000015.1"/>
</dbReference>
<dbReference type="CDD" id="cd00063">
    <property type="entry name" value="FN3"/>
    <property type="match status" value="2"/>
</dbReference>
<dbReference type="InterPro" id="IPR036116">
    <property type="entry name" value="FN3_sf"/>
</dbReference>
<dbReference type="SMART" id="SM00060">
    <property type="entry name" value="FN3"/>
    <property type="match status" value="2"/>
</dbReference>